<evidence type="ECO:0000313" key="3">
    <source>
        <dbReference type="Proteomes" id="UP000284057"/>
    </source>
</evidence>
<dbReference type="SUPFAM" id="SSF56300">
    <property type="entry name" value="Metallo-dependent phosphatases"/>
    <property type="match status" value="1"/>
</dbReference>
<dbReference type="OrthoDB" id="9780884at2"/>
<keyword evidence="3" id="KW-1185">Reference proteome</keyword>
<gene>
    <name evidence="2" type="ORF">DY240_15950</name>
</gene>
<dbReference type="Proteomes" id="UP000284057">
    <property type="component" value="Unassembled WGS sequence"/>
</dbReference>
<dbReference type="GO" id="GO:0008758">
    <property type="term" value="F:UDP-2,3-diacylglucosamine hydrolase activity"/>
    <property type="evidence" value="ECO:0007669"/>
    <property type="project" value="TreeGrafter"/>
</dbReference>
<dbReference type="Pfam" id="PF00149">
    <property type="entry name" value="Metallophos"/>
    <property type="match status" value="1"/>
</dbReference>
<evidence type="ECO:0000259" key="1">
    <source>
        <dbReference type="Pfam" id="PF00149"/>
    </source>
</evidence>
<sequence length="307" mass="33065">MVGKRVALGVAAAAAAGLVYSAGYEVNSYRLRRFDVPVLAPGSRPLRVLHISDLHLTPSMHRRAAWIRGLAALEPDLVVNTGDNLAHPEAIPTVLEALEPLLSVPGVFVFGSNDYFAPQFKNPARYLLPLERIQRSNARTHATAVDLPWKELRDEFRSAGWLDLTNTRGTLTVDGRRLAFAGVDDPHLGRDRLSEVTGPPAAGADLAVGVAHAPYLRVLDAFQRDGYRLLLAGHTHGGQLCVPGFGALVTNCDLDTARVKWVSRHPRAGGAGAAWMHVSAGLGTSPYARVRFACPPEATLLTLTGER</sequence>
<feature type="domain" description="Calcineurin-like phosphoesterase" evidence="1">
    <location>
        <begin position="46"/>
        <end position="237"/>
    </location>
</feature>
<evidence type="ECO:0000313" key="2">
    <source>
        <dbReference type="EMBL" id="RIQ21046.1"/>
    </source>
</evidence>
<accession>A0A418KP92</accession>
<proteinExistence type="predicted"/>
<organism evidence="2 3">
    <name type="scientific">Jiangella rhizosphaerae</name>
    <dbReference type="NCBI Taxonomy" id="2293569"/>
    <lineage>
        <taxon>Bacteria</taxon>
        <taxon>Bacillati</taxon>
        <taxon>Actinomycetota</taxon>
        <taxon>Actinomycetes</taxon>
        <taxon>Jiangellales</taxon>
        <taxon>Jiangellaceae</taxon>
        <taxon>Jiangella</taxon>
    </lineage>
</organism>
<comment type="caution">
    <text evidence="2">The sequence shown here is derived from an EMBL/GenBank/DDBJ whole genome shotgun (WGS) entry which is preliminary data.</text>
</comment>
<dbReference type="EMBL" id="QUAL01000154">
    <property type="protein sequence ID" value="RIQ21046.1"/>
    <property type="molecule type" value="Genomic_DNA"/>
</dbReference>
<dbReference type="PANTHER" id="PTHR31302:SF20">
    <property type="entry name" value="CONSERVED PROTEIN"/>
    <property type="match status" value="1"/>
</dbReference>
<dbReference type="GO" id="GO:0009245">
    <property type="term" value="P:lipid A biosynthetic process"/>
    <property type="evidence" value="ECO:0007669"/>
    <property type="project" value="TreeGrafter"/>
</dbReference>
<dbReference type="InterPro" id="IPR051158">
    <property type="entry name" value="Metallophosphoesterase_sf"/>
</dbReference>
<dbReference type="AlphaFoldDB" id="A0A418KP92"/>
<dbReference type="Gene3D" id="3.60.21.10">
    <property type="match status" value="1"/>
</dbReference>
<dbReference type="InterPro" id="IPR004843">
    <property type="entry name" value="Calcineurin-like_PHP"/>
</dbReference>
<dbReference type="PANTHER" id="PTHR31302">
    <property type="entry name" value="TRANSMEMBRANE PROTEIN WITH METALLOPHOSPHOESTERASE DOMAIN-RELATED"/>
    <property type="match status" value="1"/>
</dbReference>
<dbReference type="GO" id="GO:0016020">
    <property type="term" value="C:membrane"/>
    <property type="evidence" value="ECO:0007669"/>
    <property type="project" value="GOC"/>
</dbReference>
<dbReference type="RefSeq" id="WP_119660841.1">
    <property type="nucleotide sequence ID" value="NZ_QUAL01000154.1"/>
</dbReference>
<name>A0A418KP92_9ACTN</name>
<reference evidence="2 3" key="1">
    <citation type="submission" date="2018-09" db="EMBL/GenBank/DDBJ databases">
        <title>Isolation, diversity and antifungal activity of actinobacteria from wheat.</title>
        <authorList>
            <person name="Han C."/>
        </authorList>
    </citation>
    <scope>NUCLEOTIDE SEQUENCE [LARGE SCALE GENOMIC DNA]</scope>
    <source>
        <strain evidence="2 3">NEAU-YY265</strain>
    </source>
</reference>
<protein>
    <submittedName>
        <fullName evidence="2">Metallophosphoesterase</fullName>
    </submittedName>
</protein>
<dbReference type="InterPro" id="IPR029052">
    <property type="entry name" value="Metallo-depent_PP-like"/>
</dbReference>